<keyword evidence="5" id="KW-0274">FAD</keyword>
<keyword evidence="9" id="KW-1185">Reference proteome</keyword>
<evidence type="ECO:0000256" key="7">
    <source>
        <dbReference type="ARBA" id="ARBA00023002"/>
    </source>
</evidence>
<dbReference type="PANTHER" id="PTHR42802">
    <property type="entry name" value="MONOOXYGENASE"/>
    <property type="match status" value="1"/>
</dbReference>
<evidence type="ECO:0000256" key="6">
    <source>
        <dbReference type="ARBA" id="ARBA00022857"/>
    </source>
</evidence>
<dbReference type="SUPFAM" id="SSF51905">
    <property type="entry name" value="FAD/NAD(P)-binding domain"/>
    <property type="match status" value="2"/>
</dbReference>
<proteinExistence type="inferred from homology"/>
<dbReference type="EMBL" id="QLMA01000006">
    <property type="protein sequence ID" value="RAJ79100.1"/>
    <property type="molecule type" value="Genomic_DNA"/>
</dbReference>
<evidence type="ECO:0000313" key="9">
    <source>
        <dbReference type="Proteomes" id="UP000249819"/>
    </source>
</evidence>
<comment type="similarity">
    <text evidence="3">Belongs to the lysine N(6)-hydroxylase/L-ornithine N(5)-oxygenase family.</text>
</comment>
<keyword evidence="7" id="KW-0560">Oxidoreductase</keyword>
<dbReference type="AlphaFoldDB" id="A0A327VV22"/>
<dbReference type="OrthoDB" id="7527071at2"/>
<keyword evidence="6" id="KW-0521">NADP</keyword>
<dbReference type="Pfam" id="PF13434">
    <property type="entry name" value="Lys_Orn_oxgnase"/>
    <property type="match status" value="1"/>
</dbReference>
<keyword evidence="4" id="KW-0285">Flavoprotein</keyword>
<dbReference type="GO" id="GO:0016491">
    <property type="term" value="F:oxidoreductase activity"/>
    <property type="evidence" value="ECO:0007669"/>
    <property type="project" value="UniProtKB-KW"/>
</dbReference>
<dbReference type="PROSITE" id="PS51257">
    <property type="entry name" value="PROKAR_LIPOPROTEIN"/>
    <property type="match status" value="1"/>
</dbReference>
<evidence type="ECO:0000313" key="8">
    <source>
        <dbReference type="EMBL" id="RAJ79100.1"/>
    </source>
</evidence>
<organism evidence="8 9">
    <name type="scientific">Chitinophaga dinghuensis</name>
    <dbReference type="NCBI Taxonomy" id="1539050"/>
    <lineage>
        <taxon>Bacteria</taxon>
        <taxon>Pseudomonadati</taxon>
        <taxon>Bacteroidota</taxon>
        <taxon>Chitinophagia</taxon>
        <taxon>Chitinophagales</taxon>
        <taxon>Chitinophagaceae</taxon>
        <taxon>Chitinophaga</taxon>
    </lineage>
</organism>
<comment type="caution">
    <text evidence="8">The sequence shown here is derived from an EMBL/GenBank/DDBJ whole genome shotgun (WGS) entry which is preliminary data.</text>
</comment>
<evidence type="ECO:0000256" key="1">
    <source>
        <dbReference type="ARBA" id="ARBA00001974"/>
    </source>
</evidence>
<accession>A0A327VV22</accession>
<reference evidence="8 9" key="1">
    <citation type="submission" date="2018-06" db="EMBL/GenBank/DDBJ databases">
        <title>Genomic Encyclopedia of Archaeal and Bacterial Type Strains, Phase II (KMG-II): from individual species to whole genera.</title>
        <authorList>
            <person name="Goeker M."/>
        </authorList>
    </citation>
    <scope>NUCLEOTIDE SEQUENCE [LARGE SCALE GENOMIC DNA]</scope>
    <source>
        <strain evidence="8 9">DSM 29821</strain>
    </source>
</reference>
<protein>
    <submittedName>
        <fullName evidence="8">Lysine N6-hydroxylase</fullName>
    </submittedName>
</protein>
<sequence>MNKIIYDFAAVGVGPFNLGLACLTHPIPDLNGIFLDKRKTFNWHPGMLLQDTTLQVPFLADHVTLADPTSPFSFLNYMKEQGRIYAFYIRENFKLLRNEYNQYCQWTINRLPNVHFNTSVERIEFDASQEVYLLDCVTPAGREVIKARKLVLGTGTTPYIPSCCKPYADKVVHSADYLTRKQYLQSCQSITIVGSGQSAAEIFYDLLQDIDTHQYGLHWITRSPRFYPLEYSKLTLEMTSPEYVDYFYSLPQHKRDHLIHHQKHLYKGINNDLIAAIFDTIYAKKLVCNPDISLRTNADLRQVKYNDNGGKFQLQFFQAEQEQHYQHTTEGLIMATGYTYKIPDFLEPVKDRIQFDDKGRYLVNRNYTIDSDGNSIFVQNAELHTHGFVTPDLGMGCYRNAWIIREMLGREVYPIEKRIAFQQFAVSPEEAFIPANPQLI</sequence>
<dbReference type="RefSeq" id="WP_111593571.1">
    <property type="nucleotide sequence ID" value="NZ_QLMA01000006.1"/>
</dbReference>
<comment type="cofactor">
    <cofactor evidence="1">
        <name>FAD</name>
        <dbReference type="ChEBI" id="CHEBI:57692"/>
    </cofactor>
</comment>
<gene>
    <name evidence="8" type="ORF">CLV59_106160</name>
</gene>
<evidence type="ECO:0000256" key="3">
    <source>
        <dbReference type="ARBA" id="ARBA00007588"/>
    </source>
</evidence>
<dbReference type="PANTHER" id="PTHR42802:SF1">
    <property type="entry name" value="L-ORNITHINE N(5)-MONOOXYGENASE"/>
    <property type="match status" value="1"/>
</dbReference>
<dbReference type="Gene3D" id="3.50.50.60">
    <property type="entry name" value="FAD/NAD(P)-binding domain"/>
    <property type="match status" value="1"/>
</dbReference>
<evidence type="ECO:0000256" key="4">
    <source>
        <dbReference type="ARBA" id="ARBA00022630"/>
    </source>
</evidence>
<dbReference type="InterPro" id="IPR036188">
    <property type="entry name" value="FAD/NAD-bd_sf"/>
</dbReference>
<evidence type="ECO:0000256" key="5">
    <source>
        <dbReference type="ARBA" id="ARBA00022827"/>
    </source>
</evidence>
<evidence type="ECO:0000256" key="2">
    <source>
        <dbReference type="ARBA" id="ARBA00004924"/>
    </source>
</evidence>
<dbReference type="Proteomes" id="UP000249819">
    <property type="component" value="Unassembled WGS sequence"/>
</dbReference>
<comment type="pathway">
    <text evidence="2">Siderophore biosynthesis.</text>
</comment>
<name>A0A327VV22_9BACT</name>
<dbReference type="InterPro" id="IPR025700">
    <property type="entry name" value="Lys/Orn_oxygenase"/>
</dbReference>